<evidence type="ECO:0000256" key="1">
    <source>
        <dbReference type="SAM" id="MobiDB-lite"/>
    </source>
</evidence>
<organism evidence="2 3">
    <name type="scientific">Maudiozyma humilis</name>
    <name type="common">Sour dough yeast</name>
    <name type="synonym">Kazachstania humilis</name>
    <dbReference type="NCBI Taxonomy" id="51915"/>
    <lineage>
        <taxon>Eukaryota</taxon>
        <taxon>Fungi</taxon>
        <taxon>Dikarya</taxon>
        <taxon>Ascomycota</taxon>
        <taxon>Saccharomycotina</taxon>
        <taxon>Saccharomycetes</taxon>
        <taxon>Saccharomycetales</taxon>
        <taxon>Saccharomycetaceae</taxon>
        <taxon>Maudiozyma</taxon>
    </lineage>
</organism>
<feature type="region of interest" description="Disordered" evidence="1">
    <location>
        <begin position="70"/>
        <end position="89"/>
    </location>
</feature>
<proteinExistence type="predicted"/>
<keyword evidence="3" id="KW-1185">Reference proteome</keyword>
<feature type="compositionally biased region" description="Polar residues" evidence="1">
    <location>
        <begin position="76"/>
        <end position="89"/>
    </location>
</feature>
<dbReference type="EMBL" id="BTGD01000016">
    <property type="protein sequence ID" value="GMM57787.1"/>
    <property type="molecule type" value="Genomic_DNA"/>
</dbReference>
<protein>
    <submittedName>
        <fullName evidence="2">Uncharacterized protein</fullName>
    </submittedName>
</protein>
<dbReference type="AlphaFoldDB" id="A0AAV5S4N1"/>
<accession>A0AAV5S4N1</accession>
<sequence>MPLHNIKYITVHYDLHCEVPVPQVCPSRSGRRQQAALSYMHILSDDEDSASYGIDEMLLELEAGEYWGNEFERSHPSSPGDNASSNELHLSGESSINGLDWGVSGKHRPSVSSETANIHRNMLYTNEELPSLISGHSVASTDKVCAGPTFVAPNACVASALPSKSFDVLCRPAQIWNTNTVEGSCHSSRSHDATPTPGWELQCPVPKVQSRSLLVAFGCRDANVPHERPLPLFFC</sequence>
<reference evidence="2 3" key="1">
    <citation type="journal article" date="2023" name="Elife">
        <title>Identification of key yeast species and microbe-microbe interactions impacting larval growth of Drosophila in the wild.</title>
        <authorList>
            <person name="Mure A."/>
            <person name="Sugiura Y."/>
            <person name="Maeda R."/>
            <person name="Honda K."/>
            <person name="Sakurai N."/>
            <person name="Takahashi Y."/>
            <person name="Watada M."/>
            <person name="Katoh T."/>
            <person name="Gotoh A."/>
            <person name="Gotoh Y."/>
            <person name="Taniguchi I."/>
            <person name="Nakamura K."/>
            <person name="Hayashi T."/>
            <person name="Katayama T."/>
            <person name="Uemura T."/>
            <person name="Hattori Y."/>
        </authorList>
    </citation>
    <scope>NUCLEOTIDE SEQUENCE [LARGE SCALE GENOMIC DNA]</scope>
    <source>
        <strain evidence="2 3">KH-74</strain>
    </source>
</reference>
<dbReference type="Proteomes" id="UP001377567">
    <property type="component" value="Unassembled WGS sequence"/>
</dbReference>
<comment type="caution">
    <text evidence="2">The sequence shown here is derived from an EMBL/GenBank/DDBJ whole genome shotgun (WGS) entry which is preliminary data.</text>
</comment>
<gene>
    <name evidence="2" type="ORF">DAKH74_044030</name>
</gene>
<evidence type="ECO:0000313" key="3">
    <source>
        <dbReference type="Proteomes" id="UP001377567"/>
    </source>
</evidence>
<evidence type="ECO:0000313" key="2">
    <source>
        <dbReference type="EMBL" id="GMM57787.1"/>
    </source>
</evidence>
<name>A0AAV5S4N1_MAUHU</name>